<dbReference type="PANTHER" id="PTHR11138">
    <property type="entry name" value="METHIONYL-TRNA FORMYLTRANSFERASE"/>
    <property type="match status" value="1"/>
</dbReference>
<dbReference type="InterPro" id="IPR002376">
    <property type="entry name" value="Formyl_transf_N"/>
</dbReference>
<name>A0A562K2J1_SPHWJ</name>
<dbReference type="Pfam" id="PF00551">
    <property type="entry name" value="Formyl_trans_N"/>
    <property type="match status" value="1"/>
</dbReference>
<protein>
    <submittedName>
        <fullName evidence="3">Methionyl-tRNA formyltransferase</fullName>
    </submittedName>
</protein>
<dbReference type="SUPFAM" id="SSF53328">
    <property type="entry name" value="Formyltransferase"/>
    <property type="match status" value="1"/>
</dbReference>
<evidence type="ECO:0000313" key="3">
    <source>
        <dbReference type="EMBL" id="TWH89444.1"/>
    </source>
</evidence>
<dbReference type="GO" id="GO:0004479">
    <property type="term" value="F:methionyl-tRNA formyltransferase activity"/>
    <property type="evidence" value="ECO:0007669"/>
    <property type="project" value="TreeGrafter"/>
</dbReference>
<dbReference type="Gene3D" id="3.40.50.12230">
    <property type="match status" value="1"/>
</dbReference>
<evidence type="ECO:0000313" key="4">
    <source>
        <dbReference type="Proteomes" id="UP000316624"/>
    </source>
</evidence>
<dbReference type="Pfam" id="PF02911">
    <property type="entry name" value="Formyl_trans_C"/>
    <property type="match status" value="1"/>
</dbReference>
<evidence type="ECO:0000259" key="1">
    <source>
        <dbReference type="Pfam" id="PF00551"/>
    </source>
</evidence>
<keyword evidence="3" id="KW-0808">Transferase</keyword>
<feature type="domain" description="Formyl transferase C-terminal" evidence="2">
    <location>
        <begin position="206"/>
        <end position="288"/>
    </location>
</feature>
<comment type="caution">
    <text evidence="3">The sequence shown here is derived from an EMBL/GenBank/DDBJ whole genome shotgun (WGS) entry which is preliminary data.</text>
</comment>
<dbReference type="AlphaFoldDB" id="A0A562K2J1"/>
<dbReference type="InterPro" id="IPR036477">
    <property type="entry name" value="Formyl_transf_N_sf"/>
</dbReference>
<keyword evidence="4" id="KW-1185">Reference proteome</keyword>
<dbReference type="InterPro" id="IPR011034">
    <property type="entry name" value="Formyl_transferase-like_C_sf"/>
</dbReference>
<dbReference type="InterPro" id="IPR005793">
    <property type="entry name" value="Formyl_trans_C"/>
</dbReference>
<dbReference type="EMBL" id="VLKK01000032">
    <property type="protein sequence ID" value="TWH89444.1"/>
    <property type="molecule type" value="Genomic_DNA"/>
</dbReference>
<dbReference type="GO" id="GO:0005829">
    <property type="term" value="C:cytosol"/>
    <property type="evidence" value="ECO:0007669"/>
    <property type="project" value="TreeGrafter"/>
</dbReference>
<feature type="domain" description="Formyl transferase N-terminal" evidence="1">
    <location>
        <begin position="52"/>
        <end position="170"/>
    </location>
</feature>
<dbReference type="Proteomes" id="UP000316624">
    <property type="component" value="Unassembled WGS sequence"/>
</dbReference>
<accession>A0A562K2J1</accession>
<gene>
    <name evidence="3" type="ORF">IQ35_03849</name>
</gene>
<dbReference type="SUPFAM" id="SSF50486">
    <property type="entry name" value="FMT C-terminal domain-like"/>
    <property type="match status" value="1"/>
</dbReference>
<proteinExistence type="predicted"/>
<evidence type="ECO:0000259" key="2">
    <source>
        <dbReference type="Pfam" id="PF02911"/>
    </source>
</evidence>
<dbReference type="PANTHER" id="PTHR11138:SF5">
    <property type="entry name" value="METHIONYL-TRNA FORMYLTRANSFERASE, MITOCHONDRIAL"/>
    <property type="match status" value="1"/>
</dbReference>
<organism evidence="3 4">
    <name type="scientific">Sphingobium wenxiniae (strain DSM 21828 / CGMCC 1.7748 / JZ-1)</name>
    <dbReference type="NCBI Taxonomy" id="595605"/>
    <lineage>
        <taxon>Bacteria</taxon>
        <taxon>Pseudomonadati</taxon>
        <taxon>Pseudomonadota</taxon>
        <taxon>Alphaproteobacteria</taxon>
        <taxon>Sphingomonadales</taxon>
        <taxon>Sphingomonadaceae</taxon>
        <taxon>Sphingobium</taxon>
    </lineage>
</organism>
<reference evidence="3 4" key="1">
    <citation type="journal article" date="2015" name="Stand. Genomic Sci.">
        <title>Genomic Encyclopedia of Bacterial and Archaeal Type Strains, Phase III: the genomes of soil and plant-associated and newly described type strains.</title>
        <authorList>
            <person name="Whitman W.B."/>
            <person name="Woyke T."/>
            <person name="Klenk H.P."/>
            <person name="Zhou Y."/>
            <person name="Lilburn T.G."/>
            <person name="Beck B.J."/>
            <person name="De Vos P."/>
            <person name="Vandamme P."/>
            <person name="Eisen J.A."/>
            <person name="Garrity G."/>
            <person name="Hugenholtz P."/>
            <person name="Kyrpides N.C."/>
        </authorList>
    </citation>
    <scope>NUCLEOTIDE SEQUENCE [LARGE SCALE GENOMIC DNA]</scope>
    <source>
        <strain evidence="3 4">CGMCC 1.7748</strain>
    </source>
</reference>
<dbReference type="RefSeq" id="WP_145075877.1">
    <property type="nucleotide sequence ID" value="NZ_JACIIY010000043.1"/>
</dbReference>
<sequence length="304" mass="32540">MRAVIVGSVESSRVAIEAVARAPGWSLPLVVTLPVELAHRHSDYVDLRPAAQAAGAGLLHARNVNAPDVCAAIRDAAPDAVFVIGWSQICREPFMAAAGKGLVGYHPAPLPRMRGRAVIPWTILKDEPITGGTLFWIDAGVDSGPILEQRFLHVAPDETAGSLYRRHMELLDLMLADALRALAAGTPRREPQDERFATWAAARTIESGRIDWSACADDVERLVRAVGRPYPGARTRSPASDDDLVLWQARLSPEGGRHLALPGQVIGRSEGRFTVCCGDGAALEVTEWEGGGGVLPKLHARLGG</sequence>